<accession>A0A9W8DN36</accession>
<dbReference type="Pfam" id="PF23025">
    <property type="entry name" value="YbjQ_2"/>
    <property type="match status" value="3"/>
</dbReference>
<feature type="compositionally biased region" description="Polar residues" evidence="1">
    <location>
        <begin position="1152"/>
        <end position="1161"/>
    </location>
</feature>
<dbReference type="PANTHER" id="PTHR37412:SF2">
    <property type="entry name" value="C2 DOMAIN-CONTAINING PROTEIN 5"/>
    <property type="match status" value="1"/>
</dbReference>
<comment type="caution">
    <text evidence="3">The sequence shown here is derived from an EMBL/GenBank/DDBJ whole genome shotgun (WGS) entry which is preliminary data.</text>
</comment>
<feature type="region of interest" description="Disordered" evidence="1">
    <location>
        <begin position="1131"/>
        <end position="1182"/>
    </location>
</feature>
<dbReference type="GO" id="GO:0005544">
    <property type="term" value="F:calcium-dependent phospholipid binding"/>
    <property type="evidence" value="ECO:0007669"/>
    <property type="project" value="InterPro"/>
</dbReference>
<feature type="compositionally biased region" description="Basic residues" evidence="1">
    <location>
        <begin position="778"/>
        <end position="798"/>
    </location>
</feature>
<sequence length="1227" mass="132434">MPCILKIRVHSARNLPVMDRKTELTDAYVELRLADLEVQRTAICRQTLNPVWNEDFRLEVIHDTALQDEPLELRVLDYDAITADDVIGTVMLDLNPLLTARTVSAMAAPTTTTAETDCSSSLATAPVNAPTTTAASVGDLPAATLPSYAGWFPVTHSLLGIRGEIRVQVRLQFLGDTNPFKNSSAGVPLFSAPHIPEHWVIREVLGFVDALLVADDPEYHWRNSFRTSRASNDARQRTFYRLAGQLRRLTAKKALNKGGDAVIAYRQTFDIEPEEHLITARAIGTVVKLEPRATGPQEGSLMSCASSRTSRRSDTRSSGSSGSETAEDDLELGHESTNATSSASSSDTDAAESGGDYGYRRQRRQHRRPQRRPRRRNSLRSTRSGGSSPTAHRTPRAWRTRSRTSVDSLGRHSTRTAPRRPRTLRYHGHTATGYNTDATGPGEIQSWRQDLFTLHDFPAGSILRIGGVVSARSVKLSDDDSEAVREAWWDELRAEIKAHARSLHCPHVIGYTESVVLTEDKVCILSALGTAAVLNIAGVMNAPRVGSLALPVSALSLTSPESTASESDVSDATDGVVRRVGHIRPSPCGGAAATTTATTTTGTSPLHHLCSCCERRSVPDLLLSTTEVPPELEIVDLGCLIEAHVCRPSRLEGADEAAAAISDALPFVEYDLHRQLVYKLKVLGMNAIFNLQFTLAIGEEWIVALATGTAFYVAALPTPPPLRISRNIDVVDEEDRRFLAIQGKITALSAANRERLDAAFRAQMLMSRRRSVPPPQPPRRRPSRRDRQGDRRRRRHRSRADTGEVNHGGDGNGSGGSGSDESDTSRVRTTSTVTKPRIDLAVQIDDDEDEDLMAALLDVQFPPSFQLLNTGFTTCFRPRAVQPLTSDADGDSTLAASNSTSPRIPANLAEVVAAAHGHLGSDGLAVQNVTLFERFALPADTRHPSRKLASVFSRLHEALYYRFHRGAAWAIVAGVQYALDIGDDNQVRVLLHATALTCAAPVPRYYPLETATTATATMVTAPNGTPVTAGPAALHDHHVVTSDAATGMANPNDSPVTGWRPRGFDRLWSPPKAPTPGDPSAAPHRHHLLLGSRTEVPHPPATKARPSTVLSQFTLPSSFAAPRYLASLTPRARPAATTTSTPPSTSPWLSPNGTGPDSRSPSLRPLGTGTAASATTTNAGIPPGQAVTISVLSELPGAPVASHLGRIALHFVRETSNVQGKPQRPAL</sequence>
<dbReference type="GO" id="GO:0031340">
    <property type="term" value="P:positive regulation of vesicle fusion"/>
    <property type="evidence" value="ECO:0007669"/>
    <property type="project" value="TreeGrafter"/>
</dbReference>
<evidence type="ECO:0000313" key="3">
    <source>
        <dbReference type="EMBL" id="KAJ1910193.1"/>
    </source>
</evidence>
<dbReference type="PANTHER" id="PTHR37412">
    <property type="entry name" value="C2 DOMAIN-CONTAINING PROTEIN 5"/>
    <property type="match status" value="1"/>
</dbReference>
<dbReference type="InterPro" id="IPR035892">
    <property type="entry name" value="C2_domain_sf"/>
</dbReference>
<feature type="compositionally biased region" description="Low complexity" evidence="1">
    <location>
        <begin position="335"/>
        <end position="353"/>
    </location>
</feature>
<dbReference type="InterPro" id="IPR056431">
    <property type="entry name" value="C2CD5_YbjQ-rel_dom"/>
</dbReference>
<feature type="compositionally biased region" description="Low complexity" evidence="1">
    <location>
        <begin position="379"/>
        <end position="389"/>
    </location>
</feature>
<dbReference type="PROSITE" id="PS50004">
    <property type="entry name" value="C2"/>
    <property type="match status" value="1"/>
</dbReference>
<dbReference type="Pfam" id="PF00168">
    <property type="entry name" value="C2"/>
    <property type="match status" value="1"/>
</dbReference>
<dbReference type="GO" id="GO:0010828">
    <property type="term" value="P:positive regulation of D-glucose transmembrane transport"/>
    <property type="evidence" value="ECO:0007669"/>
    <property type="project" value="TreeGrafter"/>
</dbReference>
<dbReference type="InterPro" id="IPR000008">
    <property type="entry name" value="C2_dom"/>
</dbReference>
<dbReference type="Gene3D" id="2.60.40.150">
    <property type="entry name" value="C2 domain"/>
    <property type="match status" value="1"/>
</dbReference>
<feature type="compositionally biased region" description="Low complexity" evidence="1">
    <location>
        <begin position="1131"/>
        <end position="1151"/>
    </location>
</feature>
<organism evidence="3 4">
    <name type="scientific">Tieghemiomyces parasiticus</name>
    <dbReference type="NCBI Taxonomy" id="78921"/>
    <lineage>
        <taxon>Eukaryota</taxon>
        <taxon>Fungi</taxon>
        <taxon>Fungi incertae sedis</taxon>
        <taxon>Zoopagomycota</taxon>
        <taxon>Kickxellomycotina</taxon>
        <taxon>Dimargaritomycetes</taxon>
        <taxon>Dimargaritales</taxon>
        <taxon>Dimargaritaceae</taxon>
        <taxon>Tieghemiomyces</taxon>
    </lineage>
</organism>
<evidence type="ECO:0000256" key="1">
    <source>
        <dbReference type="SAM" id="MobiDB-lite"/>
    </source>
</evidence>
<feature type="compositionally biased region" description="Low complexity" evidence="1">
    <location>
        <begin position="1167"/>
        <end position="1180"/>
    </location>
</feature>
<dbReference type="OrthoDB" id="419768at2759"/>
<feature type="compositionally biased region" description="Gly residues" evidence="1">
    <location>
        <begin position="806"/>
        <end position="818"/>
    </location>
</feature>
<feature type="compositionally biased region" description="Basic residues" evidence="1">
    <location>
        <begin position="360"/>
        <end position="378"/>
    </location>
</feature>
<evidence type="ECO:0000259" key="2">
    <source>
        <dbReference type="PROSITE" id="PS50004"/>
    </source>
</evidence>
<feature type="compositionally biased region" description="Basic residues" evidence="1">
    <location>
        <begin position="393"/>
        <end position="402"/>
    </location>
</feature>
<dbReference type="EMBL" id="JANBPT010001084">
    <property type="protein sequence ID" value="KAJ1910193.1"/>
    <property type="molecule type" value="Genomic_DNA"/>
</dbReference>
<dbReference type="GO" id="GO:0005886">
    <property type="term" value="C:plasma membrane"/>
    <property type="evidence" value="ECO:0007669"/>
    <property type="project" value="TreeGrafter"/>
</dbReference>
<gene>
    <name evidence="3" type="ORF">IWQ60_010786</name>
</gene>
<dbReference type="SMART" id="SM00239">
    <property type="entry name" value="C2"/>
    <property type="match status" value="1"/>
</dbReference>
<dbReference type="GO" id="GO:0005509">
    <property type="term" value="F:calcium ion binding"/>
    <property type="evidence" value="ECO:0007669"/>
    <property type="project" value="TreeGrafter"/>
</dbReference>
<dbReference type="GO" id="GO:0072659">
    <property type="term" value="P:protein localization to plasma membrane"/>
    <property type="evidence" value="ECO:0007669"/>
    <property type="project" value="TreeGrafter"/>
</dbReference>
<evidence type="ECO:0000313" key="4">
    <source>
        <dbReference type="Proteomes" id="UP001150569"/>
    </source>
</evidence>
<dbReference type="GO" id="GO:0090314">
    <property type="term" value="P:positive regulation of protein targeting to membrane"/>
    <property type="evidence" value="ECO:0007669"/>
    <property type="project" value="TreeGrafter"/>
</dbReference>
<dbReference type="AlphaFoldDB" id="A0A9W8DN36"/>
<dbReference type="InterPro" id="IPR038983">
    <property type="entry name" value="C2CD5"/>
</dbReference>
<feature type="region of interest" description="Disordered" evidence="1">
    <location>
        <begin position="291"/>
        <end position="440"/>
    </location>
</feature>
<name>A0A9W8DN36_9FUNG</name>
<feature type="compositionally biased region" description="Basic residues" evidence="1">
    <location>
        <begin position="412"/>
        <end position="428"/>
    </location>
</feature>
<feature type="non-terminal residue" evidence="3">
    <location>
        <position position="1227"/>
    </location>
</feature>
<dbReference type="GO" id="GO:0065002">
    <property type="term" value="P:intracellular protein transmembrane transport"/>
    <property type="evidence" value="ECO:0007669"/>
    <property type="project" value="TreeGrafter"/>
</dbReference>
<feature type="domain" description="C2" evidence="2">
    <location>
        <begin position="1"/>
        <end position="107"/>
    </location>
</feature>
<keyword evidence="4" id="KW-1185">Reference proteome</keyword>
<dbReference type="SUPFAM" id="SSF49562">
    <property type="entry name" value="C2 domain (Calcium/lipid-binding domain, CaLB)"/>
    <property type="match status" value="1"/>
</dbReference>
<dbReference type="Proteomes" id="UP001150569">
    <property type="component" value="Unassembled WGS sequence"/>
</dbReference>
<feature type="region of interest" description="Disordered" evidence="1">
    <location>
        <begin position="1063"/>
        <end position="1085"/>
    </location>
</feature>
<proteinExistence type="predicted"/>
<reference evidence="3" key="1">
    <citation type="submission" date="2022-07" db="EMBL/GenBank/DDBJ databases">
        <title>Phylogenomic reconstructions and comparative analyses of Kickxellomycotina fungi.</title>
        <authorList>
            <person name="Reynolds N.K."/>
            <person name="Stajich J.E."/>
            <person name="Barry K."/>
            <person name="Grigoriev I.V."/>
            <person name="Crous P."/>
            <person name="Smith M.E."/>
        </authorList>
    </citation>
    <scope>NUCLEOTIDE SEQUENCE</scope>
    <source>
        <strain evidence="3">RSA 861</strain>
    </source>
</reference>
<feature type="region of interest" description="Disordered" evidence="1">
    <location>
        <begin position="765"/>
        <end position="832"/>
    </location>
</feature>
<protein>
    <recommendedName>
        <fullName evidence="2">C2 domain-containing protein</fullName>
    </recommendedName>
</protein>